<evidence type="ECO:0000313" key="2">
    <source>
        <dbReference type="Proteomes" id="UP000321903"/>
    </source>
</evidence>
<accession>A0A5C6ZYU8</accession>
<gene>
    <name evidence="1" type="ORF">ES754_11265</name>
</gene>
<name>A0A5C6ZYU8_9GAMM</name>
<comment type="caution">
    <text evidence="1">The sequence shown here is derived from an EMBL/GenBank/DDBJ whole genome shotgun (WGS) entry which is preliminary data.</text>
</comment>
<organism evidence="1 2">
    <name type="scientific">Psychrobacter frigidicola</name>
    <dbReference type="NCBI Taxonomy" id="45611"/>
    <lineage>
        <taxon>Bacteria</taxon>
        <taxon>Pseudomonadati</taxon>
        <taxon>Pseudomonadota</taxon>
        <taxon>Gammaproteobacteria</taxon>
        <taxon>Moraxellales</taxon>
        <taxon>Moraxellaceae</taxon>
        <taxon>Psychrobacter</taxon>
    </lineage>
</organism>
<keyword evidence="2" id="KW-1185">Reference proteome</keyword>
<protein>
    <submittedName>
        <fullName evidence="1">Uncharacterized protein</fullName>
    </submittedName>
</protein>
<reference evidence="1 2" key="1">
    <citation type="submission" date="2019-08" db="EMBL/GenBank/DDBJ databases">
        <title>Genome sequence of Psychrobacter frigidicola ACAM304 (type strain).</title>
        <authorList>
            <person name="Bowman J.P."/>
        </authorList>
    </citation>
    <scope>NUCLEOTIDE SEQUENCE [LARGE SCALE GENOMIC DNA]</scope>
    <source>
        <strain evidence="1 2">ACAM 304</strain>
    </source>
</reference>
<dbReference type="OrthoDB" id="6659324at2"/>
<sequence length="93" mass="10034">MKPICPCCHSSAVYEVSDNTDISLFDELLSPAVLVGLGVSICKTLKVHPAIGAVVGIVLATVIELTQPNKALPMRVNKQYRCSSCDHVFTDFN</sequence>
<proteinExistence type="predicted"/>
<dbReference type="Proteomes" id="UP000321903">
    <property type="component" value="Unassembled WGS sequence"/>
</dbReference>
<dbReference type="RefSeq" id="WP_147224303.1">
    <property type="nucleotide sequence ID" value="NZ_CAJGYY010000001.1"/>
</dbReference>
<evidence type="ECO:0000313" key="1">
    <source>
        <dbReference type="EMBL" id="TXD96207.1"/>
    </source>
</evidence>
<dbReference type="EMBL" id="VORZ01000004">
    <property type="protein sequence ID" value="TXD96207.1"/>
    <property type="molecule type" value="Genomic_DNA"/>
</dbReference>
<dbReference type="AlphaFoldDB" id="A0A5C6ZYU8"/>